<dbReference type="KEGG" id="adg:Adeg_1608"/>
<name>C9R8S3_AMMDK</name>
<organism evidence="1 2">
    <name type="scientific">Ammonifex degensii (strain DSM 10501 / KC4)</name>
    <dbReference type="NCBI Taxonomy" id="429009"/>
    <lineage>
        <taxon>Bacteria</taxon>
        <taxon>Bacillati</taxon>
        <taxon>Bacillota</taxon>
        <taxon>Clostridia</taxon>
        <taxon>Thermoanaerobacterales</taxon>
        <taxon>Thermoanaerobacteraceae</taxon>
        <taxon>Ammonifex</taxon>
    </lineage>
</organism>
<sequence length="120" mass="13562">MREKILWFKPKEAGRWVRAGVPTCTIGKTLSLNVVSARYIKPPTRANVGLDLDHKLLIIKEDPEHGELKVEAVNRGKSGKIVSRTLLRWLKSQGLSEGRYLGHYDEELKALVFPIGEQKS</sequence>
<keyword evidence="2" id="KW-1185">Reference proteome</keyword>
<dbReference type="OrthoDB" id="9827441at2"/>
<protein>
    <submittedName>
        <fullName evidence="1">Uncharacterized protein</fullName>
    </submittedName>
</protein>
<proteinExistence type="predicted"/>
<dbReference type="HOGENOM" id="CLU_2044763_0_0_9"/>
<evidence type="ECO:0000313" key="2">
    <source>
        <dbReference type="Proteomes" id="UP000002620"/>
    </source>
</evidence>
<reference evidence="1 2" key="1">
    <citation type="submission" date="2009-10" db="EMBL/GenBank/DDBJ databases">
        <title>Complete sequence of chromosome of Ammonifex degensii KC4.</title>
        <authorList>
            <consortium name="US DOE Joint Genome Institute"/>
            <person name="Kerfeld C."/>
            <person name="Goodner B."/>
            <person name="Huber H."/>
            <person name="Stetter K."/>
            <person name="Lucas S."/>
            <person name="Copeland A."/>
            <person name="Lapidus A."/>
            <person name="Glavina del Rio T."/>
            <person name="Dalin E."/>
            <person name="Tice H."/>
            <person name="Bruce D."/>
            <person name="Goodwin L."/>
            <person name="Pitluck S."/>
            <person name="Saunders E."/>
            <person name="Brettin T."/>
            <person name="Detter J.C."/>
            <person name="Han C."/>
            <person name="Larimer F."/>
            <person name="Land M."/>
            <person name="Hauser L."/>
            <person name="Kyrpides N."/>
            <person name="Ovchinnikova G."/>
            <person name="Richardson P."/>
        </authorList>
    </citation>
    <scope>NUCLEOTIDE SEQUENCE [LARGE SCALE GENOMIC DNA]</scope>
    <source>
        <strain evidence="2">DSM 10501 / KC4</strain>
    </source>
</reference>
<dbReference type="AlphaFoldDB" id="C9R8S3"/>
<dbReference type="RefSeq" id="WP_015739579.1">
    <property type="nucleotide sequence ID" value="NC_013385.1"/>
</dbReference>
<gene>
    <name evidence="1" type="ordered locus">Adeg_1608</name>
</gene>
<evidence type="ECO:0000313" key="1">
    <source>
        <dbReference type="EMBL" id="ACX52702.1"/>
    </source>
</evidence>
<dbReference type="Proteomes" id="UP000002620">
    <property type="component" value="Chromosome"/>
</dbReference>
<dbReference type="EMBL" id="CP001785">
    <property type="protein sequence ID" value="ACX52702.1"/>
    <property type="molecule type" value="Genomic_DNA"/>
</dbReference>
<accession>C9R8S3</accession>